<dbReference type="Pfam" id="PF08668">
    <property type="entry name" value="HDOD"/>
    <property type="match status" value="1"/>
</dbReference>
<dbReference type="PROSITE" id="PS51833">
    <property type="entry name" value="HDOD"/>
    <property type="match status" value="1"/>
</dbReference>
<dbReference type="AlphaFoldDB" id="A0A317N1K7"/>
<keyword evidence="6" id="KW-0808">Transferase</keyword>
<evidence type="ECO:0000313" key="6">
    <source>
        <dbReference type="EMBL" id="PWV63173.1"/>
    </source>
</evidence>
<dbReference type="InterPro" id="IPR029016">
    <property type="entry name" value="GAF-like_dom_sf"/>
</dbReference>
<gene>
    <name evidence="6" type="ORF">C7443_10398</name>
</gene>
<dbReference type="PRINTS" id="PR00344">
    <property type="entry name" value="BCTRLSENSOR"/>
</dbReference>
<dbReference type="InterPro" id="IPR003594">
    <property type="entry name" value="HATPase_dom"/>
</dbReference>
<dbReference type="InterPro" id="IPR005467">
    <property type="entry name" value="His_kinase_dom"/>
</dbReference>
<dbReference type="Proteomes" id="UP000246569">
    <property type="component" value="Unassembled WGS sequence"/>
</dbReference>
<dbReference type="Gene3D" id="3.30.450.40">
    <property type="match status" value="1"/>
</dbReference>
<accession>A0A317N1K7</accession>
<dbReference type="InterPro" id="IPR036890">
    <property type="entry name" value="HATPase_C_sf"/>
</dbReference>
<dbReference type="OrthoDB" id="9770715at2"/>
<dbReference type="EC" id="2.7.13.3" evidence="2"/>
<dbReference type="SMART" id="SM00387">
    <property type="entry name" value="HATPase_c"/>
    <property type="match status" value="1"/>
</dbReference>
<dbReference type="InterPro" id="IPR004358">
    <property type="entry name" value="Sig_transdc_His_kin-like_C"/>
</dbReference>
<dbReference type="PROSITE" id="PS50109">
    <property type="entry name" value="HIS_KIN"/>
    <property type="match status" value="1"/>
</dbReference>
<dbReference type="Gene3D" id="3.30.565.10">
    <property type="entry name" value="Histidine kinase-like ATPase, C-terminal domain"/>
    <property type="match status" value="1"/>
</dbReference>
<feature type="coiled-coil region" evidence="3">
    <location>
        <begin position="436"/>
        <end position="463"/>
    </location>
</feature>
<sequence length="689" mass="73238">MLPERFDLSRLPSLPPVLLRLLCAFNDEHVSPRQVAALIDADIGLSARVVAAANASCFGPPRQYRGVEQTVVHLGLRAIRAIAVTASVQSVFESRPDAPAAAFLRACWLRSLRAAFAARQLARLIGQPETEEAYVVALLQDLGRLLMTLQDPAYPQWQQDTQDLDGLLAAERAAFGIAHHELVARLLQEWRFPTLAAAAPLQRYRAPAELVGAQPLSGILRLANLLADGGPADEAAGAGQQLFGLARELLQQVQGQAIREAAALAQTLRPAGRGEEADAALSARIGAELGRLALFDQARLELAEAAELPALQAALVQAACRLFDVPAAALLLRCDEQTLASVAAWPPFRTEDCAGLPVPLASAAALSAAARRGEVIDSATTHALLDEQFASLLAQPQLLCVPLAATPPVPGLLALAVDAPAAARLQPRHAALQLFAEEAAAAIERLQRTQALAEQARREAAELPHARARVMVHEAANPLGIMRNYLAILGLRLGEEHAVQGDLRIIGEEIDRVAAILRQYADSSAPVADDGTPVEVDRLLREQAGLLRLALFEPHDCRLETDLSAGLNAAPGSGPALKQIVLNLLRNAVEALGSGGTVQLSSAGPVWADGGEFIEISVSDDGPGLPPEVQRRLFQPLTSHKGDGHAGLGLSIVANLVRELGGRIDCRSRPQRGCEFHVRVPRHAVADEV</sequence>
<reference evidence="6 7" key="1">
    <citation type="submission" date="2018-05" db="EMBL/GenBank/DDBJ databases">
        <title>Genomic Encyclopedia of Type Strains, Phase IV (KMG-IV): sequencing the most valuable type-strain genomes for metagenomic binning, comparative biology and taxonomic classification.</title>
        <authorList>
            <person name="Goeker M."/>
        </authorList>
    </citation>
    <scope>NUCLEOTIDE SEQUENCE [LARGE SCALE GENOMIC DNA]</scope>
    <source>
        <strain evidence="6 7">DSM 23606</strain>
    </source>
</reference>
<feature type="domain" description="HDOD" evidence="5">
    <location>
        <begin position="11"/>
        <end position="206"/>
    </location>
</feature>
<dbReference type="SUPFAM" id="SSF55874">
    <property type="entry name" value="ATPase domain of HSP90 chaperone/DNA topoisomerase II/histidine kinase"/>
    <property type="match status" value="1"/>
</dbReference>
<organism evidence="6 7">
    <name type="scientific">Plasticicumulans acidivorans</name>
    <dbReference type="NCBI Taxonomy" id="886464"/>
    <lineage>
        <taxon>Bacteria</taxon>
        <taxon>Pseudomonadati</taxon>
        <taxon>Pseudomonadota</taxon>
        <taxon>Gammaproteobacteria</taxon>
        <taxon>Candidatus Competibacteraceae</taxon>
        <taxon>Plasticicumulans</taxon>
    </lineage>
</organism>
<dbReference type="GO" id="GO:0004673">
    <property type="term" value="F:protein histidine kinase activity"/>
    <property type="evidence" value="ECO:0007669"/>
    <property type="project" value="UniProtKB-EC"/>
</dbReference>
<evidence type="ECO:0000259" key="5">
    <source>
        <dbReference type="PROSITE" id="PS51833"/>
    </source>
</evidence>
<dbReference type="RefSeq" id="WP_110017685.1">
    <property type="nucleotide sequence ID" value="NZ_QGTJ01000003.1"/>
</dbReference>
<dbReference type="Gene3D" id="1.10.3210.10">
    <property type="entry name" value="Hypothetical protein af1432"/>
    <property type="match status" value="1"/>
</dbReference>
<dbReference type="PANTHER" id="PTHR33525">
    <property type="match status" value="1"/>
</dbReference>
<evidence type="ECO:0000313" key="7">
    <source>
        <dbReference type="Proteomes" id="UP000246569"/>
    </source>
</evidence>
<dbReference type="InterPro" id="IPR052340">
    <property type="entry name" value="RNase_Y/CdgJ"/>
</dbReference>
<feature type="domain" description="Histidine kinase" evidence="4">
    <location>
        <begin position="470"/>
        <end position="684"/>
    </location>
</feature>
<comment type="catalytic activity">
    <reaction evidence="1">
        <text>ATP + protein L-histidine = ADP + protein N-phospho-L-histidine.</text>
        <dbReference type="EC" id="2.7.13.3"/>
    </reaction>
</comment>
<dbReference type="InterPro" id="IPR013976">
    <property type="entry name" value="HDOD"/>
</dbReference>
<dbReference type="SUPFAM" id="SSF55781">
    <property type="entry name" value="GAF domain-like"/>
    <property type="match status" value="1"/>
</dbReference>
<evidence type="ECO:0000259" key="4">
    <source>
        <dbReference type="PROSITE" id="PS50109"/>
    </source>
</evidence>
<evidence type="ECO:0000256" key="3">
    <source>
        <dbReference type="SAM" id="Coils"/>
    </source>
</evidence>
<protein>
    <recommendedName>
        <fullName evidence="2">histidine kinase</fullName>
        <ecNumber evidence="2">2.7.13.3</ecNumber>
    </recommendedName>
</protein>
<dbReference type="Pfam" id="PF02518">
    <property type="entry name" value="HATPase_c"/>
    <property type="match status" value="1"/>
</dbReference>
<dbReference type="PANTHER" id="PTHR33525:SF3">
    <property type="entry name" value="RIBONUCLEASE Y"/>
    <property type="match status" value="1"/>
</dbReference>
<keyword evidence="6" id="KW-0418">Kinase</keyword>
<evidence type="ECO:0000256" key="2">
    <source>
        <dbReference type="ARBA" id="ARBA00012438"/>
    </source>
</evidence>
<keyword evidence="3" id="KW-0175">Coiled coil</keyword>
<name>A0A317N1K7_9GAMM</name>
<evidence type="ECO:0000256" key="1">
    <source>
        <dbReference type="ARBA" id="ARBA00000085"/>
    </source>
</evidence>
<keyword evidence="7" id="KW-1185">Reference proteome</keyword>
<proteinExistence type="predicted"/>
<dbReference type="SUPFAM" id="SSF109604">
    <property type="entry name" value="HD-domain/PDEase-like"/>
    <property type="match status" value="1"/>
</dbReference>
<dbReference type="EMBL" id="QGTJ01000003">
    <property type="protein sequence ID" value="PWV63173.1"/>
    <property type="molecule type" value="Genomic_DNA"/>
</dbReference>
<comment type="caution">
    <text evidence="6">The sequence shown here is derived from an EMBL/GenBank/DDBJ whole genome shotgun (WGS) entry which is preliminary data.</text>
</comment>